<evidence type="ECO:0000313" key="2">
    <source>
        <dbReference type="Proteomes" id="UP000325141"/>
    </source>
</evidence>
<protein>
    <submittedName>
        <fullName evidence="1">Uncharacterized protein</fullName>
    </submittedName>
</protein>
<reference evidence="1 2" key="1">
    <citation type="submission" date="2019-09" db="EMBL/GenBank/DDBJ databases">
        <title>Genome sequence and assembly of Flavobacterium sp.</title>
        <authorList>
            <person name="Chhetri G."/>
        </authorList>
    </citation>
    <scope>NUCLEOTIDE SEQUENCE [LARGE SCALE GENOMIC DNA]</scope>
    <source>
        <strain evidence="1 2">SNL9</strain>
    </source>
</reference>
<comment type="caution">
    <text evidence="1">The sequence shown here is derived from an EMBL/GenBank/DDBJ whole genome shotgun (WGS) entry which is preliminary data.</text>
</comment>
<dbReference type="RefSeq" id="WP_150012554.1">
    <property type="nucleotide sequence ID" value="NZ_VWSG01000006.1"/>
</dbReference>
<accession>A0A5M6CH73</accession>
<gene>
    <name evidence="1" type="ORF">F0460_09400</name>
</gene>
<organism evidence="1 2">
    <name type="scientific">Paenimyroides baculatum</name>
    <dbReference type="NCBI Taxonomy" id="2608000"/>
    <lineage>
        <taxon>Bacteria</taxon>
        <taxon>Pseudomonadati</taxon>
        <taxon>Bacteroidota</taxon>
        <taxon>Flavobacteriia</taxon>
        <taxon>Flavobacteriales</taxon>
        <taxon>Flavobacteriaceae</taxon>
        <taxon>Paenimyroides</taxon>
    </lineage>
</organism>
<dbReference type="AlphaFoldDB" id="A0A5M6CH73"/>
<dbReference type="EMBL" id="VWSG01000006">
    <property type="protein sequence ID" value="KAA5534313.1"/>
    <property type="molecule type" value="Genomic_DNA"/>
</dbReference>
<keyword evidence="2" id="KW-1185">Reference proteome</keyword>
<sequence length="110" mass="12823">MNKVLLINHIGFSSNLYEKNGYFYFNNPASNNVLYLFNHLTNSIDITNLTRFFVYNGVQKLQNKKSKRIYKILLESANSYLGVYQSAFITVYVIVHKLTINRSSNFMLIP</sequence>
<proteinExistence type="predicted"/>
<evidence type="ECO:0000313" key="1">
    <source>
        <dbReference type="EMBL" id="KAA5534313.1"/>
    </source>
</evidence>
<name>A0A5M6CH73_9FLAO</name>
<dbReference type="Proteomes" id="UP000325141">
    <property type="component" value="Unassembled WGS sequence"/>
</dbReference>